<dbReference type="InterPro" id="IPR004506">
    <property type="entry name" value="MnmA-like"/>
</dbReference>
<dbReference type="InterPro" id="IPR023382">
    <property type="entry name" value="MnmA-like_central_sf"/>
</dbReference>
<dbReference type="FunFam" id="2.30.30.280:FF:000001">
    <property type="entry name" value="tRNA-specific 2-thiouridylase MnmA"/>
    <property type="match status" value="1"/>
</dbReference>
<dbReference type="InterPro" id="IPR046884">
    <property type="entry name" value="MnmA-like_central"/>
</dbReference>
<dbReference type="PANTHER" id="PTHR11933">
    <property type="entry name" value="TRNA 5-METHYLAMINOMETHYL-2-THIOURIDYLATE -METHYLTRANSFERASE"/>
    <property type="match status" value="1"/>
</dbReference>
<keyword evidence="5 10" id="KW-0067">ATP-binding</keyword>
<comment type="subcellular location">
    <subcellularLocation>
        <location evidence="10">Cytoplasm</location>
    </subcellularLocation>
</comment>
<dbReference type="CDD" id="cd01998">
    <property type="entry name" value="MnmA_TRMU-like"/>
    <property type="match status" value="1"/>
</dbReference>
<comment type="function">
    <text evidence="9 10">Catalyzes the 2-thiolation of uridine at the wobble position (U34) of tRNA, leading to the formation of s(2)U34.</text>
</comment>
<evidence type="ECO:0000256" key="8">
    <source>
        <dbReference type="ARBA" id="ARBA00051542"/>
    </source>
</evidence>
<evidence type="ECO:0000256" key="2">
    <source>
        <dbReference type="ARBA" id="ARBA00022679"/>
    </source>
</evidence>
<evidence type="ECO:0000256" key="1">
    <source>
        <dbReference type="ARBA" id="ARBA00022555"/>
    </source>
</evidence>
<feature type="site" description="Interaction with tRNA" evidence="10">
    <location>
        <position position="144"/>
    </location>
</feature>
<feature type="domain" description="tRNA-specific 2-thiouridylase MnmA-like central" evidence="12">
    <location>
        <begin position="220"/>
        <end position="283"/>
    </location>
</feature>
<keyword evidence="10" id="KW-0963">Cytoplasm</keyword>
<dbReference type="NCBIfam" id="NF001138">
    <property type="entry name" value="PRK00143.1"/>
    <property type="match status" value="1"/>
</dbReference>
<dbReference type="Pfam" id="PF20259">
    <property type="entry name" value="tRNA_Me_trans_M"/>
    <property type="match status" value="1"/>
</dbReference>
<keyword evidence="6 10" id="KW-0694">RNA-binding</keyword>
<feature type="active site" description="Cysteine persulfide intermediate" evidence="10">
    <location>
        <position position="211"/>
    </location>
</feature>
<evidence type="ECO:0000256" key="6">
    <source>
        <dbReference type="ARBA" id="ARBA00022884"/>
    </source>
</evidence>
<evidence type="ECO:0000256" key="5">
    <source>
        <dbReference type="ARBA" id="ARBA00022840"/>
    </source>
</evidence>
<reference evidence="13 14" key="1">
    <citation type="submission" date="2019-03" db="EMBL/GenBank/DDBJ databases">
        <title>Genomic Encyclopedia of Archaeal and Bacterial Type Strains, Phase II (KMG-II): from individual species to whole genera.</title>
        <authorList>
            <person name="Goeker M."/>
        </authorList>
    </citation>
    <scope>NUCLEOTIDE SEQUENCE [LARGE SCALE GENOMIC DNA]</scope>
    <source>
        <strain evidence="13 14">ATCC 700618</strain>
    </source>
</reference>
<feature type="region of interest" description="Interaction with tRNA" evidence="10">
    <location>
        <begin position="161"/>
        <end position="163"/>
    </location>
</feature>
<dbReference type="NCBIfam" id="TIGR00420">
    <property type="entry name" value="trmU"/>
    <property type="match status" value="1"/>
</dbReference>
<feature type="domain" description="tRNA-specific 2-thiouridylase MnmA-like C-terminal" evidence="11">
    <location>
        <begin position="296"/>
        <end position="369"/>
    </location>
</feature>
<dbReference type="EMBL" id="SNWN01000014">
    <property type="protein sequence ID" value="TDO19399.1"/>
    <property type="molecule type" value="Genomic_DNA"/>
</dbReference>
<dbReference type="Gene3D" id="2.40.30.10">
    <property type="entry name" value="Translation factors"/>
    <property type="match status" value="1"/>
</dbReference>
<dbReference type="AlphaFoldDB" id="A0A4V3C2W1"/>
<evidence type="ECO:0000313" key="13">
    <source>
        <dbReference type="EMBL" id="TDO19399.1"/>
    </source>
</evidence>
<comment type="caution">
    <text evidence="13">The sequence shown here is derived from an EMBL/GenBank/DDBJ whole genome shotgun (WGS) entry which is preliminary data.</text>
</comment>
<feature type="region of interest" description="Interaction with tRNA" evidence="10">
    <location>
        <begin position="320"/>
        <end position="321"/>
    </location>
</feature>
<accession>A0A4V3C2W1</accession>
<dbReference type="EC" id="2.8.1.13" evidence="10"/>
<evidence type="ECO:0000259" key="11">
    <source>
        <dbReference type="Pfam" id="PF20258"/>
    </source>
</evidence>
<dbReference type="GO" id="GO:0002143">
    <property type="term" value="P:tRNA wobble position uridine thiolation"/>
    <property type="evidence" value="ECO:0007669"/>
    <property type="project" value="TreeGrafter"/>
</dbReference>
<keyword evidence="2 10" id="KW-0808">Transferase</keyword>
<evidence type="ECO:0000313" key="14">
    <source>
        <dbReference type="Proteomes" id="UP000295518"/>
    </source>
</evidence>
<dbReference type="GO" id="GO:0005737">
    <property type="term" value="C:cytoplasm"/>
    <property type="evidence" value="ECO:0007669"/>
    <property type="project" value="UniProtKB-SubCell"/>
</dbReference>
<feature type="active site" description="Nucleophile" evidence="10">
    <location>
        <position position="118"/>
    </location>
</feature>
<organism evidence="13 14">
    <name type="scientific">Mycoplasma testudineum</name>
    <dbReference type="NCBI Taxonomy" id="244584"/>
    <lineage>
        <taxon>Bacteria</taxon>
        <taxon>Bacillati</taxon>
        <taxon>Mycoplasmatota</taxon>
        <taxon>Mollicutes</taxon>
        <taxon>Mycoplasmataceae</taxon>
        <taxon>Mycoplasma</taxon>
    </lineage>
</organism>
<feature type="site" description="Interaction with tRNA" evidence="10">
    <location>
        <position position="353"/>
    </location>
</feature>
<keyword evidence="14" id="KW-1185">Reference proteome</keyword>
<evidence type="ECO:0000256" key="4">
    <source>
        <dbReference type="ARBA" id="ARBA00022741"/>
    </source>
</evidence>
<dbReference type="FunFam" id="3.40.50.620:FF:000115">
    <property type="entry name" value="tRNA-specific 2-thiouridylase MnmA"/>
    <property type="match status" value="1"/>
</dbReference>
<dbReference type="GO" id="GO:0005524">
    <property type="term" value="F:ATP binding"/>
    <property type="evidence" value="ECO:0007669"/>
    <property type="project" value="UniProtKB-KW"/>
</dbReference>
<evidence type="ECO:0000256" key="3">
    <source>
        <dbReference type="ARBA" id="ARBA00022694"/>
    </source>
</evidence>
<feature type="region of interest" description="Interaction with target base in tRNA" evidence="10">
    <location>
        <begin position="113"/>
        <end position="115"/>
    </location>
</feature>
<evidence type="ECO:0000256" key="9">
    <source>
        <dbReference type="ARBA" id="ARBA00056575"/>
    </source>
</evidence>
<comment type="similarity">
    <text evidence="10">Belongs to the MnmA/TRMU family.</text>
</comment>
<dbReference type="Gene3D" id="2.30.30.280">
    <property type="entry name" value="Adenine nucleotide alpha hydrolases-like domains"/>
    <property type="match status" value="1"/>
</dbReference>
<name>A0A4V3C2W1_9MOLU</name>
<protein>
    <recommendedName>
        <fullName evidence="10">tRNA-specific 2-thiouridylase MnmA</fullName>
        <ecNumber evidence="10">2.8.1.13</ecNumber>
    </recommendedName>
</protein>
<gene>
    <name evidence="10" type="primary">mnmA</name>
    <name evidence="13" type="ORF">EI74_0668</name>
</gene>
<evidence type="ECO:0000256" key="7">
    <source>
        <dbReference type="ARBA" id="ARBA00023157"/>
    </source>
</evidence>
<feature type="binding site" evidence="10">
    <location>
        <begin position="17"/>
        <end position="24"/>
    </location>
    <ligand>
        <name>ATP</name>
        <dbReference type="ChEBI" id="CHEBI:30616"/>
    </ligand>
</feature>
<dbReference type="SUPFAM" id="SSF52402">
    <property type="entry name" value="Adenine nucleotide alpha hydrolases-like"/>
    <property type="match status" value="1"/>
</dbReference>
<evidence type="ECO:0000259" key="12">
    <source>
        <dbReference type="Pfam" id="PF20259"/>
    </source>
</evidence>
<dbReference type="Proteomes" id="UP000295518">
    <property type="component" value="Unassembled WGS sequence"/>
</dbReference>
<comment type="catalytic activity">
    <reaction evidence="8 10">
        <text>S-sulfanyl-L-cysteinyl-[protein] + uridine(34) in tRNA + AH2 + ATP = 2-thiouridine(34) in tRNA + L-cysteinyl-[protein] + A + AMP + diphosphate + H(+)</text>
        <dbReference type="Rhea" id="RHEA:47032"/>
        <dbReference type="Rhea" id="RHEA-COMP:10131"/>
        <dbReference type="Rhea" id="RHEA-COMP:11726"/>
        <dbReference type="Rhea" id="RHEA-COMP:11727"/>
        <dbReference type="Rhea" id="RHEA-COMP:11728"/>
        <dbReference type="ChEBI" id="CHEBI:13193"/>
        <dbReference type="ChEBI" id="CHEBI:15378"/>
        <dbReference type="ChEBI" id="CHEBI:17499"/>
        <dbReference type="ChEBI" id="CHEBI:29950"/>
        <dbReference type="ChEBI" id="CHEBI:30616"/>
        <dbReference type="ChEBI" id="CHEBI:33019"/>
        <dbReference type="ChEBI" id="CHEBI:61963"/>
        <dbReference type="ChEBI" id="CHEBI:65315"/>
        <dbReference type="ChEBI" id="CHEBI:87170"/>
        <dbReference type="ChEBI" id="CHEBI:456215"/>
        <dbReference type="EC" id="2.8.1.13"/>
    </reaction>
</comment>
<dbReference type="InterPro" id="IPR046885">
    <property type="entry name" value="MnmA-like_C"/>
</dbReference>
<proteinExistence type="inferred from homology"/>
<dbReference type="Pfam" id="PF03054">
    <property type="entry name" value="tRNA_Me_trans"/>
    <property type="match status" value="1"/>
</dbReference>
<keyword evidence="3 10" id="KW-0819">tRNA processing</keyword>
<feature type="binding site" evidence="10">
    <location>
        <position position="143"/>
    </location>
    <ligand>
        <name>ATP</name>
        <dbReference type="ChEBI" id="CHEBI:30616"/>
    </ligand>
</feature>
<dbReference type="Gene3D" id="3.40.50.620">
    <property type="entry name" value="HUPs"/>
    <property type="match status" value="1"/>
</dbReference>
<keyword evidence="7" id="KW-1015">Disulfide bond</keyword>
<evidence type="ECO:0000256" key="10">
    <source>
        <dbReference type="HAMAP-Rule" id="MF_00144"/>
    </source>
</evidence>
<dbReference type="HAMAP" id="MF_00144">
    <property type="entry name" value="tRNA_thiouridyl_MnmA"/>
    <property type="match status" value="1"/>
</dbReference>
<comment type="caution">
    <text evidence="10">Lacks conserved residue(s) required for the propagation of feature annotation.</text>
</comment>
<dbReference type="GO" id="GO:0103016">
    <property type="term" value="F:tRNA-uridine 2-sulfurtransferase activity"/>
    <property type="evidence" value="ECO:0007669"/>
    <property type="project" value="UniProtKB-EC"/>
</dbReference>
<sequence>MWFFLCRKENMAKIVVGLSGGVDSAVSAYLLKKQGHEVIGLFMRNWDSLANNDIKGNDTINDDICPQESDYLDAKQVAKEIGIPIHRVDFIDEYWEYVFENFISEYKKGRTPNPDILCNKYIKFDKFLNYALKTFDADFVAMGHYAKVENSHLFKADDESKDQSYFLAQLSPKQLEKIIMPLAEYTKKEVRKIALEQNLIVANKKDSTGICFIGERNFSQFLQNYIPAQPGNIVSAVDNKVVGQHQGAMYFTIGQRKGLNLGGMKEPHFVSGFDIENKIVYVAPVSHKQLLISYRLHASNFNQIIDELNFDFSNITAKFRYRQSDIPVEIKILENNEIEVYYPQGAEAVTPGQQVVLYKGNRCIGGAIIEEVFAERRDDEKINFQRN</sequence>
<feature type="binding site" evidence="10">
    <location>
        <position position="43"/>
    </location>
    <ligand>
        <name>ATP</name>
        <dbReference type="ChEBI" id="CHEBI:30616"/>
    </ligand>
</feature>
<dbReference type="InterPro" id="IPR014729">
    <property type="entry name" value="Rossmann-like_a/b/a_fold"/>
</dbReference>
<dbReference type="PANTHER" id="PTHR11933:SF5">
    <property type="entry name" value="MITOCHONDRIAL TRNA-SPECIFIC 2-THIOURIDYLASE 1"/>
    <property type="match status" value="1"/>
</dbReference>
<keyword evidence="1 10" id="KW-0820">tRNA-binding</keyword>
<keyword evidence="4 10" id="KW-0547">Nucleotide-binding</keyword>
<dbReference type="Pfam" id="PF20258">
    <property type="entry name" value="tRNA_Me_trans_C"/>
    <property type="match status" value="1"/>
</dbReference>
<dbReference type="GO" id="GO:0000049">
    <property type="term" value="F:tRNA binding"/>
    <property type="evidence" value="ECO:0007669"/>
    <property type="project" value="UniProtKB-KW"/>
</dbReference>